<dbReference type="InterPro" id="IPR002937">
    <property type="entry name" value="Amino_oxidase"/>
</dbReference>
<evidence type="ECO:0000256" key="3">
    <source>
        <dbReference type="ARBA" id="ARBA00005995"/>
    </source>
</evidence>
<protein>
    <recommendedName>
        <fullName evidence="7">Amine oxidase</fullName>
        <ecNumber evidence="7">1.4.3.-</ecNumber>
    </recommendedName>
</protein>
<dbReference type="GeneID" id="105360671"/>
<accession>A0AAJ6YD98</accession>
<feature type="transmembrane region" description="Helical" evidence="7">
    <location>
        <begin position="330"/>
        <end position="351"/>
    </location>
</feature>
<sequence>MSKFDLCYMWYVLYNQYVLFFLNLVIFINKGIAQLKNISALWYIVMLNGAGGFIQRLRVTLGDSNRYFIQGGAMNIARLLTKNINKENQIHCHESVNKIQFNDDRAYIWTNKGHYKCDYVILAVPPLESSKITVEPHLPLNITKAQSSYDKETNVFFNAKSSQLIESNNLTKNIIGITNYNMNLRLAYDATINKDNEFHVSGFLSKTNINSDMKMNLLSILNKCFTSNIELEDLTETSWRVIPGGSPMNVPKPGCLKHHLNLLSESHGRIFFAVSEYAKNWPGTIDGAIEAGKSVAYSILERVRPQSMSSLEWKLHNSLHIPPRINELNIGIYLIHKICFCLNFFVLLSFLQTNYLSSKLM</sequence>
<keyword evidence="7" id="KW-0285">Flavoprotein</keyword>
<name>A0AAJ6YD98_9HYME</name>
<evidence type="ECO:0000256" key="7">
    <source>
        <dbReference type="RuleBase" id="RU362067"/>
    </source>
</evidence>
<dbReference type="GO" id="GO:0008131">
    <property type="term" value="F:primary methylamine oxidase activity"/>
    <property type="evidence" value="ECO:0007669"/>
    <property type="project" value="UniProtKB-ARBA"/>
</dbReference>
<feature type="domain" description="Amine oxidase" evidence="8">
    <location>
        <begin position="52"/>
        <end position="300"/>
    </location>
</feature>
<feature type="transmembrane region" description="Helical" evidence="7">
    <location>
        <begin position="40"/>
        <end position="57"/>
    </location>
</feature>
<comment type="catalytic activity">
    <reaction evidence="5">
        <text>a secondary aliphatic amine + O2 + H2O = a primary amine + an aldehyde + H2O2</text>
        <dbReference type="Rhea" id="RHEA:26414"/>
        <dbReference type="ChEBI" id="CHEBI:15377"/>
        <dbReference type="ChEBI" id="CHEBI:15379"/>
        <dbReference type="ChEBI" id="CHEBI:16240"/>
        <dbReference type="ChEBI" id="CHEBI:17478"/>
        <dbReference type="ChEBI" id="CHEBI:58855"/>
        <dbReference type="ChEBI" id="CHEBI:65296"/>
        <dbReference type="EC" id="1.4.3.4"/>
    </reaction>
</comment>
<evidence type="ECO:0000313" key="10">
    <source>
        <dbReference type="RefSeq" id="XP_011495939.1"/>
    </source>
</evidence>
<organism evidence="9 10">
    <name type="scientific">Ceratosolen solmsi marchali</name>
    <dbReference type="NCBI Taxonomy" id="326594"/>
    <lineage>
        <taxon>Eukaryota</taxon>
        <taxon>Metazoa</taxon>
        <taxon>Ecdysozoa</taxon>
        <taxon>Arthropoda</taxon>
        <taxon>Hexapoda</taxon>
        <taxon>Insecta</taxon>
        <taxon>Pterygota</taxon>
        <taxon>Neoptera</taxon>
        <taxon>Endopterygota</taxon>
        <taxon>Hymenoptera</taxon>
        <taxon>Apocrita</taxon>
        <taxon>Proctotrupomorpha</taxon>
        <taxon>Chalcidoidea</taxon>
        <taxon>Agaonidae</taxon>
        <taxon>Agaoninae</taxon>
        <taxon>Ceratosolen</taxon>
    </lineage>
</organism>
<evidence type="ECO:0000256" key="1">
    <source>
        <dbReference type="ARBA" id="ARBA00001974"/>
    </source>
</evidence>
<dbReference type="InterPro" id="IPR050703">
    <property type="entry name" value="Flavin_MAO"/>
</dbReference>
<evidence type="ECO:0000256" key="5">
    <source>
        <dbReference type="ARBA" id="ARBA00048448"/>
    </source>
</evidence>
<evidence type="ECO:0000256" key="4">
    <source>
        <dbReference type="ARBA" id="ARBA00023002"/>
    </source>
</evidence>
<evidence type="ECO:0000256" key="2">
    <source>
        <dbReference type="ARBA" id="ARBA00004362"/>
    </source>
</evidence>
<proteinExistence type="inferred from homology"/>
<dbReference type="PANTHER" id="PTHR43563:SF18">
    <property type="entry name" value="AMINE OXIDASE DOMAIN-CONTAINING PROTEIN"/>
    <property type="match status" value="1"/>
</dbReference>
<dbReference type="EC" id="1.4.3.-" evidence="7"/>
<dbReference type="GO" id="GO:0097621">
    <property type="term" value="F:monoamine oxidase activity"/>
    <property type="evidence" value="ECO:0007669"/>
    <property type="project" value="UniProtKB-EC"/>
</dbReference>
<dbReference type="InterPro" id="IPR001613">
    <property type="entry name" value="Flavin_amine_oxidase"/>
</dbReference>
<comment type="cofactor">
    <cofactor evidence="1 7">
        <name>FAD</name>
        <dbReference type="ChEBI" id="CHEBI:57692"/>
    </cofactor>
</comment>
<dbReference type="InterPro" id="IPR036188">
    <property type="entry name" value="FAD/NAD-bd_sf"/>
</dbReference>
<dbReference type="RefSeq" id="XP_011495939.1">
    <property type="nucleotide sequence ID" value="XM_011497637.1"/>
</dbReference>
<dbReference type="Gene3D" id="3.50.50.60">
    <property type="entry name" value="FAD/NAD(P)-binding domain"/>
    <property type="match status" value="1"/>
</dbReference>
<keyword evidence="7" id="KW-1133">Transmembrane helix</keyword>
<feature type="binding site" evidence="6">
    <location>
        <position position="276"/>
    </location>
    <ligand>
        <name>FAD</name>
        <dbReference type="ChEBI" id="CHEBI:57692"/>
    </ligand>
</feature>
<keyword evidence="4 7" id="KW-0560">Oxidoreductase</keyword>
<comment type="similarity">
    <text evidence="3 7">Belongs to the flavin monoamine oxidase family.</text>
</comment>
<comment type="subcellular location">
    <subcellularLocation>
        <location evidence="2">Mitochondrion outer membrane</location>
        <topology evidence="2">Single-pass type IV membrane protein</topology>
        <orientation evidence="2">Cytoplasmic side</orientation>
    </subcellularLocation>
</comment>
<feature type="transmembrane region" description="Helical" evidence="7">
    <location>
        <begin position="7"/>
        <end position="28"/>
    </location>
</feature>
<evidence type="ECO:0000313" key="9">
    <source>
        <dbReference type="Proteomes" id="UP000695007"/>
    </source>
</evidence>
<gene>
    <name evidence="10" type="primary">LOC105360671</name>
</gene>
<feature type="binding site" evidence="6">
    <location>
        <position position="96"/>
    </location>
    <ligand>
        <name>FAD</name>
        <dbReference type="ChEBI" id="CHEBI:57692"/>
    </ligand>
</feature>
<keyword evidence="7" id="KW-0812">Transmembrane</keyword>
<reference evidence="10" key="1">
    <citation type="submission" date="2025-08" db="UniProtKB">
        <authorList>
            <consortium name="RefSeq"/>
        </authorList>
    </citation>
    <scope>IDENTIFICATION</scope>
</reference>
<dbReference type="AlphaFoldDB" id="A0AAJ6YD98"/>
<keyword evidence="9" id="KW-1185">Reference proteome</keyword>
<keyword evidence="7" id="KW-0274">FAD</keyword>
<dbReference type="SUPFAM" id="SSF51905">
    <property type="entry name" value="FAD/NAD(P)-binding domain"/>
    <property type="match status" value="1"/>
</dbReference>
<dbReference type="Pfam" id="PF01593">
    <property type="entry name" value="Amino_oxidase"/>
    <property type="match status" value="1"/>
</dbReference>
<dbReference type="Proteomes" id="UP000695007">
    <property type="component" value="Unplaced"/>
</dbReference>
<keyword evidence="7" id="KW-0472">Membrane</keyword>
<evidence type="ECO:0000259" key="8">
    <source>
        <dbReference type="Pfam" id="PF01593"/>
    </source>
</evidence>
<dbReference type="KEGG" id="csol:105360671"/>
<dbReference type="GO" id="GO:0005741">
    <property type="term" value="C:mitochondrial outer membrane"/>
    <property type="evidence" value="ECO:0007669"/>
    <property type="project" value="UniProtKB-SubCell"/>
</dbReference>
<dbReference type="PRINTS" id="PR00757">
    <property type="entry name" value="AMINEOXDASEF"/>
</dbReference>
<feature type="binding site" evidence="6">
    <location>
        <position position="203"/>
    </location>
    <ligand>
        <name>substrate</name>
    </ligand>
</feature>
<dbReference type="PANTHER" id="PTHR43563">
    <property type="entry name" value="AMINE OXIDASE"/>
    <property type="match status" value="1"/>
</dbReference>
<evidence type="ECO:0000256" key="6">
    <source>
        <dbReference type="PIRSR" id="PIRSR601613-1"/>
    </source>
</evidence>